<dbReference type="InterPro" id="IPR008490">
    <property type="entry name" value="Transposase_InsH_N"/>
</dbReference>
<dbReference type="HOGENOM" id="CLU_021293_12_3_10"/>
<dbReference type="NCBIfam" id="NF033551">
    <property type="entry name" value="transpos_IS1182"/>
    <property type="match status" value="1"/>
</dbReference>
<feature type="domain" description="Transposase DDE" evidence="3">
    <location>
        <begin position="339"/>
        <end position="461"/>
    </location>
</feature>
<evidence type="ECO:0000313" key="4">
    <source>
        <dbReference type="EMBL" id="AEA45681.1"/>
    </source>
</evidence>
<dbReference type="RefSeq" id="WP_013688444.1">
    <property type="nucleotide sequence ID" value="NC_015321.1"/>
</dbReference>
<reference evidence="5" key="2">
    <citation type="submission" date="2011-02" db="EMBL/GenBank/DDBJ databases">
        <title>The complete genome of Fluviicola taffensis DSM 16823.</title>
        <authorList>
            <consortium name="US DOE Joint Genome Institute (JGI-PGF)"/>
            <person name="Lucas S."/>
            <person name="Copeland A."/>
            <person name="Lapidus A."/>
            <person name="Bruce D."/>
            <person name="Goodwin L."/>
            <person name="Pitluck S."/>
            <person name="Kyrpides N."/>
            <person name="Mavromatis K."/>
            <person name="Ivanova N."/>
            <person name="Mikhailova N."/>
            <person name="Pagani I."/>
            <person name="Chertkov O."/>
            <person name="Detter J.C."/>
            <person name="Han C."/>
            <person name="Tapia R."/>
            <person name="Land M."/>
            <person name="Hauser L."/>
            <person name="Markowitz V."/>
            <person name="Cheng J.-F."/>
            <person name="Hugenholtz P."/>
            <person name="Woyke T."/>
            <person name="Wu D."/>
            <person name="Tindall B."/>
            <person name="Pomrenke H.G."/>
            <person name="Brambilla E."/>
            <person name="Klenk H.-P."/>
            <person name="Eisen J.A."/>
        </authorList>
    </citation>
    <scope>NUCLEOTIDE SEQUENCE [LARGE SCALE GENOMIC DNA]</scope>
    <source>
        <strain evidence="5">DSM 16823 / RW262 / RW262</strain>
    </source>
</reference>
<organism evidence="4 5">
    <name type="scientific">Fluviicola taffensis (strain DSM 16823 / NCIMB 13979 / RW262)</name>
    <dbReference type="NCBI Taxonomy" id="755732"/>
    <lineage>
        <taxon>Bacteria</taxon>
        <taxon>Pseudomonadati</taxon>
        <taxon>Bacteroidota</taxon>
        <taxon>Flavobacteriia</taxon>
        <taxon>Flavobacteriales</taxon>
        <taxon>Crocinitomicaceae</taxon>
        <taxon>Fluviicola</taxon>
    </lineage>
</organism>
<reference evidence="4 5" key="1">
    <citation type="journal article" date="2011" name="Stand. Genomic Sci.">
        <title>Complete genome sequence of the gliding freshwater bacterium Fluviicola taffensis type strain (RW262).</title>
        <authorList>
            <person name="Woyke T."/>
            <person name="Chertkov O."/>
            <person name="Lapidus A."/>
            <person name="Nolan M."/>
            <person name="Lucas S."/>
            <person name="Del Rio T.G."/>
            <person name="Tice H."/>
            <person name="Cheng J.F."/>
            <person name="Tapia R."/>
            <person name="Han C."/>
            <person name="Goodwin L."/>
            <person name="Pitluck S."/>
            <person name="Liolios K."/>
            <person name="Pagani I."/>
            <person name="Ivanova N."/>
            <person name="Huntemann M."/>
            <person name="Mavromatis K."/>
            <person name="Mikhailova N."/>
            <person name="Pati A."/>
            <person name="Chen A."/>
            <person name="Palaniappan K."/>
            <person name="Land M."/>
            <person name="Hauser L."/>
            <person name="Brambilla E.M."/>
            <person name="Rohde M."/>
            <person name="Mwirichia R."/>
            <person name="Sikorski J."/>
            <person name="Tindall B.J."/>
            <person name="Goker M."/>
            <person name="Bristow J."/>
            <person name="Eisen J.A."/>
            <person name="Markowitz V."/>
            <person name="Hugenholtz P."/>
            <person name="Klenk H.P."/>
            <person name="Kyrpides N.C."/>
        </authorList>
    </citation>
    <scope>NUCLEOTIDE SEQUENCE [LARGE SCALE GENOMIC DNA]</scope>
    <source>
        <strain evidence="5">DSM 16823 / RW262 / RW262</strain>
    </source>
</reference>
<evidence type="ECO:0000259" key="3">
    <source>
        <dbReference type="Pfam" id="PF13751"/>
    </source>
</evidence>
<sequence length="524" mass="60814">MKFIQGKDRNQTEFFCLDQAVSEDNEVRLIDLFVGAIKLSDYGFDMSFIENGRPAYHPADLLKLFIYGYLNRVRSSRQLEKECKRNIELMGLMKGLAPDHNTIANFRKDNPRAIRKVFHATVSLAKNFELIGGKLLAGDGTKLRAQNSKKNNFNEKKIERHIAYIDDKLNEYSAILASEDNDLTAEKKQEINAKIDKHKQYKNKYEAYKKQLDETGQVQISTSDPDSRQMIVRNNITEVAYNVQSTVDAKHNIPIDFKVTNKNDSKAMGAMARRAKTILGKSDFTILFDKGYHTGTEFDYAHKQGVEVLVAFPDVASHAPDISFDVEHFNYNKERDEYTCPAGELLTTNGRWYNKASGKTINRVKHYKTKACLTCSLFEKCTRNKTGRFIERSEHMDLIDANKKRLQRNMETYRKRQAIVEHPFGVIKRQWDFYYVMTKKTMKHATADVGLIFTCYNLRRIFNLLDQNTLKNFLRELGFLFLILSSHFKTICEDFKERIYSETFCETSYTALLKQVYLSKKQIV</sequence>
<name>F2IFG7_FLUTR</name>
<gene>
    <name evidence="4" type="ordered locus">Fluta_3713</name>
</gene>
<feature type="coiled-coil region" evidence="1">
    <location>
        <begin position="191"/>
        <end position="218"/>
    </location>
</feature>
<accession>F2IFG7</accession>
<dbReference type="AlphaFoldDB" id="F2IFG7"/>
<evidence type="ECO:0000256" key="1">
    <source>
        <dbReference type="SAM" id="Coils"/>
    </source>
</evidence>
<protein>
    <submittedName>
        <fullName evidence="4">Transposase IS4 family protein</fullName>
    </submittedName>
</protein>
<evidence type="ECO:0000313" key="5">
    <source>
        <dbReference type="Proteomes" id="UP000007463"/>
    </source>
</evidence>
<proteinExistence type="predicted"/>
<dbReference type="PANTHER" id="PTHR33408:SF2">
    <property type="entry name" value="TRANSPOSASE DDE DOMAIN-CONTAINING PROTEIN"/>
    <property type="match status" value="1"/>
</dbReference>
<dbReference type="OrthoDB" id="1367102at2"/>
<dbReference type="eggNOG" id="COG3666">
    <property type="taxonomic scope" value="Bacteria"/>
</dbReference>
<evidence type="ECO:0000259" key="2">
    <source>
        <dbReference type="Pfam" id="PF05598"/>
    </source>
</evidence>
<dbReference type="Pfam" id="PF05598">
    <property type="entry name" value="DUF772"/>
    <property type="match status" value="1"/>
</dbReference>
<feature type="domain" description="Transposase InsH N-terminal" evidence="2">
    <location>
        <begin position="16"/>
        <end position="108"/>
    </location>
</feature>
<dbReference type="EMBL" id="CP002542">
    <property type="protein sequence ID" value="AEA45681.1"/>
    <property type="molecule type" value="Genomic_DNA"/>
</dbReference>
<keyword evidence="1" id="KW-0175">Coiled coil</keyword>
<dbReference type="KEGG" id="fte:Fluta_3713"/>
<dbReference type="Pfam" id="PF13751">
    <property type="entry name" value="DDE_Tnp_1_6"/>
    <property type="match status" value="1"/>
</dbReference>
<keyword evidence="5" id="KW-1185">Reference proteome</keyword>
<dbReference type="Proteomes" id="UP000007463">
    <property type="component" value="Chromosome"/>
</dbReference>
<dbReference type="InterPro" id="IPR047629">
    <property type="entry name" value="IS1182_transpos"/>
</dbReference>
<dbReference type="InterPro" id="IPR025668">
    <property type="entry name" value="Tnp_DDE_dom"/>
</dbReference>
<dbReference type="STRING" id="755732.Fluta_3713"/>
<dbReference type="PANTHER" id="PTHR33408">
    <property type="entry name" value="TRANSPOSASE"/>
    <property type="match status" value="1"/>
</dbReference>